<name>A0A1N7LJD0_9RHOB</name>
<dbReference type="Proteomes" id="UP000186098">
    <property type="component" value="Unassembled WGS sequence"/>
</dbReference>
<dbReference type="STRING" id="407234.SAMN05421795_103122"/>
<reference evidence="2" key="1">
    <citation type="submission" date="2017-01" db="EMBL/GenBank/DDBJ databases">
        <authorList>
            <person name="Varghese N."/>
            <person name="Submissions S."/>
        </authorList>
    </citation>
    <scope>NUCLEOTIDE SEQUENCE [LARGE SCALE GENOMIC DNA]</scope>
    <source>
        <strain evidence="2">DSM 18714</strain>
    </source>
</reference>
<dbReference type="EMBL" id="FTOM01000003">
    <property type="protein sequence ID" value="SIS73940.1"/>
    <property type="molecule type" value="Genomic_DNA"/>
</dbReference>
<protein>
    <submittedName>
        <fullName evidence="1">Uncharacterized protein</fullName>
    </submittedName>
</protein>
<evidence type="ECO:0000313" key="1">
    <source>
        <dbReference type="EMBL" id="SIS73940.1"/>
    </source>
</evidence>
<gene>
    <name evidence="1" type="ORF">SAMN05421795_103122</name>
</gene>
<accession>A0A1N7LJD0</accession>
<dbReference type="AlphaFoldDB" id="A0A1N7LJD0"/>
<proteinExistence type="predicted"/>
<evidence type="ECO:0000313" key="2">
    <source>
        <dbReference type="Proteomes" id="UP000186098"/>
    </source>
</evidence>
<keyword evidence="2" id="KW-1185">Reference proteome</keyword>
<organism evidence="1 2">
    <name type="scientific">Phaeovulum vinaykumarii</name>
    <dbReference type="NCBI Taxonomy" id="407234"/>
    <lineage>
        <taxon>Bacteria</taxon>
        <taxon>Pseudomonadati</taxon>
        <taxon>Pseudomonadota</taxon>
        <taxon>Alphaproteobacteria</taxon>
        <taxon>Rhodobacterales</taxon>
        <taxon>Paracoccaceae</taxon>
        <taxon>Phaeovulum</taxon>
    </lineage>
</organism>
<sequence length="77" mass="8475">MHSVRDFNAYLEQSGDRLTLDPASADLLLMALLETKLAEMDAALEGRAGRGRGRGTRLHQIVRRYQKMTGGQSAAET</sequence>